<dbReference type="AlphaFoldDB" id="E1IHD1"/>
<dbReference type="GO" id="GO:0003677">
    <property type="term" value="F:DNA binding"/>
    <property type="evidence" value="ECO:0007669"/>
    <property type="project" value="InterPro"/>
</dbReference>
<dbReference type="Proteomes" id="UP000054010">
    <property type="component" value="Unassembled WGS sequence"/>
</dbReference>
<evidence type="ECO:0000313" key="3">
    <source>
        <dbReference type="Proteomes" id="UP000054010"/>
    </source>
</evidence>
<dbReference type="SMART" id="SM00530">
    <property type="entry name" value="HTH_XRE"/>
    <property type="match status" value="1"/>
</dbReference>
<feature type="domain" description="HTH cro/C1-type" evidence="1">
    <location>
        <begin position="27"/>
        <end position="86"/>
    </location>
</feature>
<comment type="caution">
    <text evidence="2">The sequence shown here is derived from an EMBL/GenBank/DDBJ whole genome shotgun (WGS) entry which is preliminary data.</text>
</comment>
<dbReference type="EMBL" id="ADVR01000114">
    <property type="protein sequence ID" value="EFO79384.1"/>
    <property type="molecule type" value="Genomic_DNA"/>
</dbReference>
<dbReference type="PROSITE" id="PS50943">
    <property type="entry name" value="HTH_CROC1"/>
    <property type="match status" value="1"/>
</dbReference>
<proteinExistence type="predicted"/>
<dbReference type="SUPFAM" id="SSF47413">
    <property type="entry name" value="lambda repressor-like DNA-binding domains"/>
    <property type="match status" value="1"/>
</dbReference>
<evidence type="ECO:0000259" key="1">
    <source>
        <dbReference type="PROSITE" id="PS50943"/>
    </source>
</evidence>
<dbReference type="InterPro" id="IPR001387">
    <property type="entry name" value="Cro/C1-type_HTH"/>
</dbReference>
<protein>
    <recommendedName>
        <fullName evidence="1">HTH cro/C1-type domain-containing protein</fullName>
    </recommendedName>
</protein>
<evidence type="ECO:0000313" key="2">
    <source>
        <dbReference type="EMBL" id="EFO79384.1"/>
    </source>
</evidence>
<reference evidence="2 3" key="1">
    <citation type="journal article" date="2011" name="J. Bacteriol.">
        <title>Draft genome sequence of the anoxygenic filamentous phototrophic bacterium Oscillochloris trichoides subsp. DG-6.</title>
        <authorList>
            <person name="Kuznetsov B.B."/>
            <person name="Ivanovsky R.N."/>
            <person name="Keppen O.I."/>
            <person name="Sukhacheva M.V."/>
            <person name="Bumazhkin B.K."/>
            <person name="Patutina E.O."/>
            <person name="Beletsky A.V."/>
            <person name="Mardanov A.V."/>
            <person name="Baslerov R.V."/>
            <person name="Panteleeva A.N."/>
            <person name="Kolganova T.V."/>
            <person name="Ravin N.V."/>
            <person name="Skryabin K.G."/>
        </authorList>
    </citation>
    <scope>NUCLEOTIDE SEQUENCE [LARGE SCALE GENOMIC DNA]</scope>
    <source>
        <strain evidence="2 3">DG-6</strain>
    </source>
</reference>
<dbReference type="HOGENOM" id="CLU_2288711_0_0_0"/>
<dbReference type="STRING" id="765420.OSCT_2732"/>
<name>E1IHD1_9CHLR</name>
<dbReference type="Gene3D" id="1.10.260.40">
    <property type="entry name" value="lambda repressor-like DNA-binding domains"/>
    <property type="match status" value="1"/>
</dbReference>
<dbReference type="OrthoDB" id="9812495at2"/>
<dbReference type="Pfam" id="PF01381">
    <property type="entry name" value="HTH_3"/>
    <property type="match status" value="1"/>
</dbReference>
<dbReference type="CDD" id="cd00093">
    <property type="entry name" value="HTH_XRE"/>
    <property type="match status" value="1"/>
</dbReference>
<sequence>MPKRMQDLPEEYLTHQRALARAIGERLRLRRTILDLTQEHLRARLELAHVYVSRTQYSRIENGDTLPSADQLIALRMILGVSFDWLLLGSEDSEKQLSKRG</sequence>
<organism evidence="2 3">
    <name type="scientific">Oscillochloris trichoides DG-6</name>
    <dbReference type="NCBI Taxonomy" id="765420"/>
    <lineage>
        <taxon>Bacteria</taxon>
        <taxon>Bacillati</taxon>
        <taxon>Chloroflexota</taxon>
        <taxon>Chloroflexia</taxon>
        <taxon>Chloroflexales</taxon>
        <taxon>Chloroflexineae</taxon>
        <taxon>Oscillochloridaceae</taxon>
        <taxon>Oscillochloris</taxon>
    </lineage>
</organism>
<gene>
    <name evidence="2" type="ORF">OSCT_2732</name>
</gene>
<dbReference type="InterPro" id="IPR010982">
    <property type="entry name" value="Lambda_DNA-bd_dom_sf"/>
</dbReference>
<accession>E1IHD1</accession>
<keyword evidence="3" id="KW-1185">Reference proteome</keyword>